<dbReference type="PANTHER" id="PTHR30417">
    <property type="entry name" value="N-ACETYLMURAMOYL-L-ALANINE AMIDASE AMID"/>
    <property type="match status" value="1"/>
</dbReference>
<comment type="catalytic activity">
    <reaction evidence="1">
        <text>Hydrolyzes the link between N-acetylmuramoyl residues and L-amino acid residues in certain cell-wall glycopeptides.</text>
        <dbReference type="EC" id="3.5.1.28"/>
    </reaction>
</comment>
<dbReference type="GO" id="GO:0071555">
    <property type="term" value="P:cell wall organization"/>
    <property type="evidence" value="ECO:0007669"/>
    <property type="project" value="UniProtKB-KW"/>
</dbReference>
<dbReference type="EMBL" id="VHQI01000001">
    <property type="protein sequence ID" value="TPW44592.1"/>
    <property type="molecule type" value="Genomic_DNA"/>
</dbReference>
<dbReference type="EC" id="3.5.1.28" evidence="3"/>
<accession>A0A506VGD5</accession>
<evidence type="ECO:0000259" key="7">
    <source>
        <dbReference type="SMART" id="SM00644"/>
    </source>
</evidence>
<dbReference type="InterPro" id="IPR036366">
    <property type="entry name" value="PGBDSf"/>
</dbReference>
<evidence type="ECO:0000256" key="4">
    <source>
        <dbReference type="ARBA" id="ARBA00022801"/>
    </source>
</evidence>
<evidence type="ECO:0000256" key="6">
    <source>
        <dbReference type="SAM" id="MobiDB-lite"/>
    </source>
</evidence>
<dbReference type="InterPro" id="IPR036365">
    <property type="entry name" value="PGBD-like_sf"/>
</dbReference>
<dbReference type="Proteomes" id="UP000319523">
    <property type="component" value="Unassembled WGS sequence"/>
</dbReference>
<dbReference type="Gene3D" id="1.10.101.10">
    <property type="entry name" value="PGBD-like superfamily/PGBD"/>
    <property type="match status" value="1"/>
</dbReference>
<gene>
    <name evidence="8" type="ORF">FKM52_02470</name>
</gene>
<dbReference type="PANTHER" id="PTHR30417:SF1">
    <property type="entry name" value="N-ACETYLMURAMOYL-L-ALANINE AMIDASE AMID"/>
    <property type="match status" value="1"/>
</dbReference>
<dbReference type="Pfam" id="PF01510">
    <property type="entry name" value="Amidase_2"/>
    <property type="match status" value="1"/>
</dbReference>
<dbReference type="FunFam" id="3.40.80.10:FF:000003">
    <property type="entry name" value="N-acetylmuramoyl-L-alanine amidase"/>
    <property type="match status" value="1"/>
</dbReference>
<dbReference type="GO" id="GO:0008745">
    <property type="term" value="F:N-acetylmuramoyl-L-alanine amidase activity"/>
    <property type="evidence" value="ECO:0007669"/>
    <property type="project" value="UniProtKB-EC"/>
</dbReference>
<dbReference type="SUPFAM" id="SSF55846">
    <property type="entry name" value="N-acetylmuramoyl-L-alanine amidase-like"/>
    <property type="match status" value="1"/>
</dbReference>
<name>A0A506VGD5_9GAMM</name>
<dbReference type="SUPFAM" id="SSF47090">
    <property type="entry name" value="PGBD-like"/>
    <property type="match status" value="1"/>
</dbReference>
<dbReference type="RefSeq" id="WP_141174598.1">
    <property type="nucleotide sequence ID" value="NZ_JBHUFX010000013.1"/>
</dbReference>
<dbReference type="Gene3D" id="3.40.80.10">
    <property type="entry name" value="Peptidoglycan recognition protein-like"/>
    <property type="match status" value="1"/>
</dbReference>
<dbReference type="GO" id="GO:0009254">
    <property type="term" value="P:peptidoglycan turnover"/>
    <property type="evidence" value="ECO:0007669"/>
    <property type="project" value="TreeGrafter"/>
</dbReference>
<proteinExistence type="inferred from homology"/>
<protein>
    <recommendedName>
        <fullName evidence="3">N-acetylmuramoyl-L-alanine amidase</fullName>
        <ecNumber evidence="3">3.5.1.28</ecNumber>
    </recommendedName>
</protein>
<feature type="region of interest" description="Disordered" evidence="6">
    <location>
        <begin position="278"/>
        <end position="302"/>
    </location>
</feature>
<comment type="similarity">
    <text evidence="2">Belongs to the N-acetylmuramoyl-L-alanine amidase 2 family.</text>
</comment>
<comment type="caution">
    <text evidence="8">The sequence shown here is derived from an EMBL/GenBank/DDBJ whole genome shotgun (WGS) entry which is preliminary data.</text>
</comment>
<dbReference type="AlphaFoldDB" id="A0A506VGD5"/>
<dbReference type="CDD" id="cd06583">
    <property type="entry name" value="PGRP"/>
    <property type="match status" value="1"/>
</dbReference>
<evidence type="ECO:0000256" key="3">
    <source>
        <dbReference type="ARBA" id="ARBA00011901"/>
    </source>
</evidence>
<keyword evidence="5" id="KW-0961">Cell wall biogenesis/degradation</keyword>
<dbReference type="SMART" id="SM00644">
    <property type="entry name" value="Ami_2"/>
    <property type="match status" value="1"/>
</dbReference>
<dbReference type="InterPro" id="IPR036505">
    <property type="entry name" value="Amidase/PGRP_sf"/>
</dbReference>
<sequence>MKRGVWLLLTLLLAGCGSGGLQQRQGYSVDTRHAALGARPRIKSVVIHYTAEDLPSSLATLTDNAVSVHYLIPAHPSRHRGTPLILQLVPEEQLAWHAGASYWRGATRLNDTSVGVELVNAGYRYTPQGRQFYPFAPQQIDALLPLLRDLTQRYGIEPQNIVGHSDIAPQRKQDPGPRFPWAQLAAQGIGAWPEGSRVKALLQERDPHQPVEQEALLALLACYGYQVDAALTPTERQNLIAAFQMHFRPADYRGLADAETLAIAQALVEKYGGWKRHVTVPRGKPSTGQPPAVARRDRHPDG</sequence>
<evidence type="ECO:0000313" key="8">
    <source>
        <dbReference type="EMBL" id="TPW44592.1"/>
    </source>
</evidence>
<dbReference type="PROSITE" id="PS51257">
    <property type="entry name" value="PROKAR_LIPOPROTEIN"/>
    <property type="match status" value="1"/>
</dbReference>
<dbReference type="InterPro" id="IPR051206">
    <property type="entry name" value="NAMLAA_amidase_2"/>
</dbReference>
<organism evidence="8 9">
    <name type="scientific">Mixta tenebrionis</name>
    <dbReference type="NCBI Taxonomy" id="2562439"/>
    <lineage>
        <taxon>Bacteria</taxon>
        <taxon>Pseudomonadati</taxon>
        <taxon>Pseudomonadota</taxon>
        <taxon>Gammaproteobacteria</taxon>
        <taxon>Enterobacterales</taxon>
        <taxon>Erwiniaceae</taxon>
        <taxon>Mixta</taxon>
    </lineage>
</organism>
<dbReference type="InterPro" id="IPR002502">
    <property type="entry name" value="Amidase_domain"/>
</dbReference>
<keyword evidence="9" id="KW-1185">Reference proteome</keyword>
<reference evidence="8 9" key="1">
    <citation type="submission" date="2019-06" db="EMBL/GenBank/DDBJ databases">
        <authorList>
            <person name="Yang Y."/>
        </authorList>
    </citation>
    <scope>NUCLEOTIDE SEQUENCE [LARGE SCALE GENOMIC DNA]</scope>
    <source>
        <strain evidence="8 9">BIT-26</strain>
    </source>
</reference>
<feature type="domain" description="N-acetylmuramoyl-L-alanine amidase" evidence="7">
    <location>
        <begin position="31"/>
        <end position="176"/>
    </location>
</feature>
<dbReference type="GO" id="GO:0009253">
    <property type="term" value="P:peptidoglycan catabolic process"/>
    <property type="evidence" value="ECO:0007669"/>
    <property type="project" value="InterPro"/>
</dbReference>
<dbReference type="OrthoDB" id="9794842at2"/>
<evidence type="ECO:0000256" key="5">
    <source>
        <dbReference type="ARBA" id="ARBA00023316"/>
    </source>
</evidence>
<evidence type="ECO:0000256" key="2">
    <source>
        <dbReference type="ARBA" id="ARBA00007553"/>
    </source>
</evidence>
<evidence type="ECO:0000313" key="9">
    <source>
        <dbReference type="Proteomes" id="UP000319523"/>
    </source>
</evidence>
<evidence type="ECO:0000256" key="1">
    <source>
        <dbReference type="ARBA" id="ARBA00001561"/>
    </source>
</evidence>
<dbReference type="GO" id="GO:0019867">
    <property type="term" value="C:outer membrane"/>
    <property type="evidence" value="ECO:0007669"/>
    <property type="project" value="TreeGrafter"/>
</dbReference>
<keyword evidence="4" id="KW-0378">Hydrolase</keyword>